<dbReference type="AlphaFoldDB" id="A0AAW1QUI8"/>
<comment type="caution">
    <text evidence="1">The sequence shown here is derived from an EMBL/GenBank/DDBJ whole genome shotgun (WGS) entry which is preliminary data.</text>
</comment>
<dbReference type="EMBL" id="JALJOS010000026">
    <property type="protein sequence ID" value="KAK9825115.1"/>
    <property type="molecule type" value="Genomic_DNA"/>
</dbReference>
<name>A0AAW1QUI8_9CHLO</name>
<evidence type="ECO:0000313" key="1">
    <source>
        <dbReference type="EMBL" id="KAK9825115.1"/>
    </source>
</evidence>
<protein>
    <recommendedName>
        <fullName evidence="3">F-box domain-containing protein</fullName>
    </recommendedName>
</protein>
<sequence>MKEALSKGATVRNPGQKCTLPSDLWVLIFTRLPRVEDKLALSAICRVARAAALNDASWSVCDVSLYSSSSKLPAALEAIAQRASAIQHLTGHSISPVNMASWQATWFFMPKMRSIRWSAFTSTFPVHPRHLIRDQGRVPPHIVNIELSLTWYSDPEDSSSEEEDYQKKFSISSLAPSGLAGSLTLLQCNMNRQDLDSHITCDHPLPKCRSIKLEAGHVVVLPICRNIEVIGSSVAFYNRRFWGCAKLPMDVLSLTSLDHLRFCLDQSCDVQPRKIVLIARSLRVPAFQELVSSSLAVLSLSIANPSRSRIDLSSLPQGATSSSCLDGSGYHFDWSRTALA</sequence>
<evidence type="ECO:0000313" key="2">
    <source>
        <dbReference type="Proteomes" id="UP001438707"/>
    </source>
</evidence>
<keyword evidence="2" id="KW-1185">Reference proteome</keyword>
<gene>
    <name evidence="1" type="ORF">WJX74_010132</name>
</gene>
<dbReference type="Proteomes" id="UP001438707">
    <property type="component" value="Unassembled WGS sequence"/>
</dbReference>
<reference evidence="1 2" key="1">
    <citation type="journal article" date="2024" name="Nat. Commun.">
        <title>Phylogenomics reveals the evolutionary origins of lichenization in chlorophyte algae.</title>
        <authorList>
            <person name="Puginier C."/>
            <person name="Libourel C."/>
            <person name="Otte J."/>
            <person name="Skaloud P."/>
            <person name="Haon M."/>
            <person name="Grisel S."/>
            <person name="Petersen M."/>
            <person name="Berrin J.G."/>
            <person name="Delaux P.M."/>
            <person name="Dal Grande F."/>
            <person name="Keller J."/>
        </authorList>
    </citation>
    <scope>NUCLEOTIDE SEQUENCE [LARGE SCALE GENOMIC DNA]</scope>
    <source>
        <strain evidence="1 2">SAG 2145</strain>
    </source>
</reference>
<organism evidence="1 2">
    <name type="scientific">Apatococcus lobatus</name>
    <dbReference type="NCBI Taxonomy" id="904363"/>
    <lineage>
        <taxon>Eukaryota</taxon>
        <taxon>Viridiplantae</taxon>
        <taxon>Chlorophyta</taxon>
        <taxon>core chlorophytes</taxon>
        <taxon>Trebouxiophyceae</taxon>
        <taxon>Chlorellales</taxon>
        <taxon>Chlorellaceae</taxon>
        <taxon>Apatococcus</taxon>
    </lineage>
</organism>
<evidence type="ECO:0008006" key="3">
    <source>
        <dbReference type="Google" id="ProtNLM"/>
    </source>
</evidence>
<accession>A0AAW1QUI8</accession>
<proteinExistence type="predicted"/>